<sequence length="125" mass="14091">MDSLCSTTIIQENTLCSVDFGHIARGSGRLNGSKDRCEVNPVVLREHAVQRPTRWHHLSEALLVNGRVETSLVQKPQYYEKHEERRYVEAARRGMGYSAKKMVMPGTMDGEGHAKLVMESSTYIA</sequence>
<dbReference type="EMBL" id="BGPR01052916">
    <property type="protein sequence ID" value="GBO29740.1"/>
    <property type="molecule type" value="Genomic_DNA"/>
</dbReference>
<accession>A0A4Y2W0S9</accession>
<reference evidence="1 2" key="1">
    <citation type="journal article" date="2019" name="Sci. Rep.">
        <title>Orb-weaving spider Araneus ventricosus genome elucidates the spidroin gene catalogue.</title>
        <authorList>
            <person name="Kono N."/>
            <person name="Nakamura H."/>
            <person name="Ohtoshi R."/>
            <person name="Moran D.A.P."/>
            <person name="Shinohara A."/>
            <person name="Yoshida Y."/>
            <person name="Fujiwara M."/>
            <person name="Mori M."/>
            <person name="Tomita M."/>
            <person name="Arakawa K."/>
        </authorList>
    </citation>
    <scope>NUCLEOTIDE SEQUENCE [LARGE SCALE GENOMIC DNA]</scope>
</reference>
<dbReference type="Proteomes" id="UP000499080">
    <property type="component" value="Unassembled WGS sequence"/>
</dbReference>
<organism evidence="1 2">
    <name type="scientific">Araneus ventricosus</name>
    <name type="common">Orbweaver spider</name>
    <name type="synonym">Epeira ventricosa</name>
    <dbReference type="NCBI Taxonomy" id="182803"/>
    <lineage>
        <taxon>Eukaryota</taxon>
        <taxon>Metazoa</taxon>
        <taxon>Ecdysozoa</taxon>
        <taxon>Arthropoda</taxon>
        <taxon>Chelicerata</taxon>
        <taxon>Arachnida</taxon>
        <taxon>Araneae</taxon>
        <taxon>Araneomorphae</taxon>
        <taxon>Entelegynae</taxon>
        <taxon>Araneoidea</taxon>
        <taxon>Araneidae</taxon>
        <taxon>Araneus</taxon>
    </lineage>
</organism>
<gene>
    <name evidence="1" type="ORF">AVEN_243069_1</name>
</gene>
<evidence type="ECO:0000313" key="1">
    <source>
        <dbReference type="EMBL" id="GBO29740.1"/>
    </source>
</evidence>
<comment type="caution">
    <text evidence="1">The sequence shown here is derived from an EMBL/GenBank/DDBJ whole genome shotgun (WGS) entry which is preliminary data.</text>
</comment>
<protein>
    <submittedName>
        <fullName evidence="1">Uncharacterized protein</fullName>
    </submittedName>
</protein>
<evidence type="ECO:0000313" key="2">
    <source>
        <dbReference type="Proteomes" id="UP000499080"/>
    </source>
</evidence>
<proteinExistence type="predicted"/>
<keyword evidence="2" id="KW-1185">Reference proteome</keyword>
<dbReference type="AlphaFoldDB" id="A0A4Y2W0S9"/>
<name>A0A4Y2W0S9_ARAVE</name>